<dbReference type="RefSeq" id="WP_010365131.1">
    <property type="nucleotide sequence ID" value="NZ_AHBZ03000021.1"/>
</dbReference>
<evidence type="ECO:0008006" key="5">
    <source>
        <dbReference type="Google" id="ProtNLM"/>
    </source>
</evidence>
<gene>
    <name evidence="3" type="ORF">PCIT_a3039</name>
</gene>
<reference evidence="3" key="2">
    <citation type="submission" date="2015-03" db="EMBL/GenBank/DDBJ databases">
        <title>Genome sequence of Pseudoalteromonas citrea.</title>
        <authorList>
            <person name="Xie B.-B."/>
            <person name="Rong J.-C."/>
            <person name="Qin Q.-L."/>
            <person name="Zhang Y.-Z."/>
        </authorList>
    </citation>
    <scope>NUCLEOTIDE SEQUENCE</scope>
    <source>
        <strain evidence="3">DSM 8771</strain>
    </source>
</reference>
<dbReference type="Pfam" id="PF18628">
    <property type="entry name" value="P2_N"/>
    <property type="match status" value="1"/>
</dbReference>
<dbReference type="InterPro" id="IPR041377">
    <property type="entry name" value="P2_N"/>
</dbReference>
<comment type="caution">
    <text evidence="3">The sequence shown here is derived from an EMBL/GenBank/DDBJ whole genome shotgun (WGS) entry which is preliminary data.</text>
</comment>
<evidence type="ECO:0000259" key="2">
    <source>
        <dbReference type="Pfam" id="PF25513"/>
    </source>
</evidence>
<proteinExistence type="predicted"/>
<feature type="domain" description="Viral coat protein P2 C-terminal" evidence="2">
    <location>
        <begin position="150"/>
        <end position="268"/>
    </location>
</feature>
<evidence type="ECO:0000313" key="4">
    <source>
        <dbReference type="Proteomes" id="UP000016487"/>
    </source>
</evidence>
<dbReference type="Gene3D" id="2.60.120.730">
    <property type="match status" value="1"/>
</dbReference>
<evidence type="ECO:0000313" key="3">
    <source>
        <dbReference type="EMBL" id="KAF7770084.1"/>
    </source>
</evidence>
<reference evidence="3" key="1">
    <citation type="journal article" date="2012" name="J. Bacteriol.">
        <title>Genome sequences of type strains of seven species of the marine bacterium Pseudoalteromonas.</title>
        <authorList>
            <person name="Xie B.B."/>
            <person name="Shu Y.L."/>
            <person name="Qin Q.L."/>
            <person name="Rong J.C."/>
            <person name="Zhang X.Y."/>
            <person name="Chen X.L."/>
            <person name="Shi M."/>
            <person name="He H.L."/>
            <person name="Zhou B.C."/>
            <person name="Zhang Y.Z."/>
        </authorList>
    </citation>
    <scope>NUCLEOTIDE SEQUENCE</scope>
    <source>
        <strain evidence="3">DSM 8771</strain>
    </source>
</reference>
<protein>
    <recommendedName>
        <fullName evidence="5">Viral coat protein P2 N-terminal domain-containing protein</fullName>
    </recommendedName>
</protein>
<dbReference type="EMBL" id="AHBZ03000021">
    <property type="protein sequence ID" value="KAF7770084.1"/>
    <property type="molecule type" value="Genomic_DNA"/>
</dbReference>
<name>A0AAD4AI82_9GAMM</name>
<evidence type="ECO:0000259" key="1">
    <source>
        <dbReference type="Pfam" id="PF18628"/>
    </source>
</evidence>
<sequence length="276" mass="30988">MNISRPSRTQLPSPTGTDYNEEWNIKLQAGVTYHSIELETNLKNVKTIKKITIDIGGVPVVTRTNEILDLMDSFYKRYKQTGRFVVDLSKFDYRTPAGIYQTQLVTVLNDDVTLKIEFGSRGTNDPERPTLKAKAYVTDTDNYGRIFKPTMYDLTQISGAAGDHTWQMPNTGANRFVQRILFDESEVKIAQIKVKRGSQTIETITRADLDYALQRVANVELQDGYCLLDFTLFGFGSDGSVPTLGLGFELQVDSNGAIKTYIEGYDQVKRIPVAGD</sequence>
<dbReference type="AlphaFoldDB" id="A0AAD4AI82"/>
<accession>A0AAD4AI82</accession>
<feature type="domain" description="Viral coat protein P2 N-terminal" evidence="1">
    <location>
        <begin position="9"/>
        <end position="138"/>
    </location>
</feature>
<dbReference type="InterPro" id="IPR053751">
    <property type="entry name" value="Viral_Major_Capsid_sf"/>
</dbReference>
<dbReference type="InterPro" id="IPR057915">
    <property type="entry name" value="P2_C"/>
</dbReference>
<dbReference type="Pfam" id="PF25513">
    <property type="entry name" value="P2_C"/>
    <property type="match status" value="1"/>
</dbReference>
<organism evidence="3 4">
    <name type="scientific">Pseudoalteromonas citrea</name>
    <dbReference type="NCBI Taxonomy" id="43655"/>
    <lineage>
        <taxon>Bacteria</taxon>
        <taxon>Pseudomonadati</taxon>
        <taxon>Pseudomonadota</taxon>
        <taxon>Gammaproteobacteria</taxon>
        <taxon>Alteromonadales</taxon>
        <taxon>Pseudoalteromonadaceae</taxon>
        <taxon>Pseudoalteromonas</taxon>
    </lineage>
</organism>
<dbReference type="Proteomes" id="UP000016487">
    <property type="component" value="Unassembled WGS sequence"/>
</dbReference>